<evidence type="ECO:0000259" key="8">
    <source>
        <dbReference type="PROSITE" id="PS51110"/>
    </source>
</evidence>
<dbReference type="GO" id="GO:0006665">
    <property type="term" value="P:sphingolipid metabolic process"/>
    <property type="evidence" value="ECO:0007669"/>
    <property type="project" value="InterPro"/>
</dbReference>
<dbReference type="Pfam" id="PF03489">
    <property type="entry name" value="SapB_2"/>
    <property type="match status" value="3"/>
</dbReference>
<dbReference type="Gene3D" id="1.10.225.10">
    <property type="entry name" value="Saposin-like"/>
    <property type="match status" value="3"/>
</dbReference>
<dbReference type="InterPro" id="IPR008138">
    <property type="entry name" value="SapB_2"/>
</dbReference>
<evidence type="ECO:0000256" key="2">
    <source>
        <dbReference type="ARBA" id="ARBA00022525"/>
    </source>
</evidence>
<dbReference type="GO" id="GO:0005576">
    <property type="term" value="C:extracellular region"/>
    <property type="evidence" value="ECO:0007669"/>
    <property type="project" value="UniProtKB-SubCell"/>
</dbReference>
<dbReference type="PANTHER" id="PTHR11480">
    <property type="entry name" value="SAPOSIN-RELATED"/>
    <property type="match status" value="1"/>
</dbReference>
<evidence type="ECO:0000313" key="10">
    <source>
        <dbReference type="Proteomes" id="UP000792457"/>
    </source>
</evidence>
<keyword evidence="2" id="KW-0964">Secreted</keyword>
<evidence type="ECO:0000256" key="1">
    <source>
        <dbReference type="ARBA" id="ARBA00004613"/>
    </source>
</evidence>
<dbReference type="PROSITE" id="PS50015">
    <property type="entry name" value="SAP_B"/>
    <property type="match status" value="3"/>
</dbReference>
<comment type="caution">
    <text evidence="9">The sequence shown here is derived from an EMBL/GenBank/DDBJ whole genome shotgun (WGS) entry which is preliminary data.</text>
</comment>
<reference evidence="9" key="2">
    <citation type="submission" date="2017-10" db="EMBL/GenBank/DDBJ databases">
        <title>Ladona fulva Genome sequencing and assembly.</title>
        <authorList>
            <person name="Murali S."/>
            <person name="Richards S."/>
            <person name="Bandaranaike D."/>
            <person name="Bellair M."/>
            <person name="Blankenburg K."/>
            <person name="Chao H."/>
            <person name="Dinh H."/>
            <person name="Doddapaneni H."/>
            <person name="Dugan-Rocha S."/>
            <person name="Elkadiri S."/>
            <person name="Gnanaolivu R."/>
            <person name="Hernandez B."/>
            <person name="Skinner E."/>
            <person name="Javaid M."/>
            <person name="Lee S."/>
            <person name="Li M."/>
            <person name="Ming W."/>
            <person name="Munidasa M."/>
            <person name="Muniz J."/>
            <person name="Nguyen L."/>
            <person name="Hughes D."/>
            <person name="Osuji N."/>
            <person name="Pu L.-L."/>
            <person name="Puazo M."/>
            <person name="Qu C."/>
            <person name="Quiroz J."/>
            <person name="Raj R."/>
            <person name="Weissenberger G."/>
            <person name="Xin Y."/>
            <person name="Zou X."/>
            <person name="Han Y."/>
            <person name="Worley K."/>
            <person name="Muzny D."/>
            <person name="Gibbs R."/>
        </authorList>
    </citation>
    <scope>NUCLEOTIDE SEQUENCE</scope>
    <source>
        <strain evidence="9">Sampled in the wild</strain>
    </source>
</reference>
<feature type="domain" description="Saposin B-type" evidence="7">
    <location>
        <begin position="202"/>
        <end position="283"/>
    </location>
</feature>
<dbReference type="InterPro" id="IPR003119">
    <property type="entry name" value="SAP_A"/>
</dbReference>
<feature type="domain" description="Saposin B-type" evidence="7">
    <location>
        <begin position="318"/>
        <end position="399"/>
    </location>
</feature>
<dbReference type="Pfam" id="PF05184">
    <property type="entry name" value="SapB_1"/>
    <property type="match status" value="2"/>
</dbReference>
<dbReference type="PROSITE" id="PS51110">
    <property type="entry name" value="SAP_A"/>
    <property type="match status" value="1"/>
</dbReference>
<sequence length="409" mass="47138">NAKRCNAVKHCIQYVWEHQILPEDNGDICKICKDAVSQARAQIERNETQWELKQDFKGSCELIQVKIVSEECIKSVDEFIPELLETMESQMNPQMVCSVAGLCNCVRNDELLAEYKRPIAPLLPAEQTIPCKAESTQVPLRTDKHITGALEKEDFGRKDNHLPRVQVEIDSGSIMTNEVPEVHEKEVNKPILTHLQKGNFQGSITCKICKFVASRIDKMLKNNATEEEIQHLLQNICFYMPNPYAKECNEFVVKYTPRVIIYLADNLDPNYVCLELTLCSYNIYPQFMGVANEVPEITHEEEVNKPLLTHLRKGNFQGSITCIICNFFVSRIDKMLKNNATEGEIKELLQDICYYMPNPHAKECNEFVDQYTAMVIKYLADNMDPNYVCPEITFCIYNDFERLVNMSYF</sequence>
<dbReference type="Pfam" id="PF02199">
    <property type="entry name" value="SapA"/>
    <property type="match status" value="1"/>
</dbReference>
<keyword evidence="4" id="KW-0677">Repeat</keyword>
<dbReference type="PANTHER" id="PTHR11480:SF3">
    <property type="entry name" value="BCDNA.GH08312"/>
    <property type="match status" value="1"/>
</dbReference>
<keyword evidence="3" id="KW-0732">Signal</keyword>
<dbReference type="InterPro" id="IPR008373">
    <property type="entry name" value="Saposin"/>
</dbReference>
<evidence type="ECO:0000256" key="6">
    <source>
        <dbReference type="ARBA" id="ARBA00023180"/>
    </source>
</evidence>
<dbReference type="GO" id="GO:0016020">
    <property type="term" value="C:membrane"/>
    <property type="evidence" value="ECO:0007669"/>
    <property type="project" value="GOC"/>
</dbReference>
<reference evidence="9" key="1">
    <citation type="submission" date="2013-04" db="EMBL/GenBank/DDBJ databases">
        <authorList>
            <person name="Qu J."/>
            <person name="Murali S.C."/>
            <person name="Bandaranaike D."/>
            <person name="Bellair M."/>
            <person name="Blankenburg K."/>
            <person name="Chao H."/>
            <person name="Dinh H."/>
            <person name="Doddapaneni H."/>
            <person name="Downs B."/>
            <person name="Dugan-Rocha S."/>
            <person name="Elkadiri S."/>
            <person name="Gnanaolivu R.D."/>
            <person name="Hernandez B."/>
            <person name="Javaid M."/>
            <person name="Jayaseelan J.C."/>
            <person name="Lee S."/>
            <person name="Li M."/>
            <person name="Ming W."/>
            <person name="Munidasa M."/>
            <person name="Muniz J."/>
            <person name="Nguyen L."/>
            <person name="Ongeri F."/>
            <person name="Osuji N."/>
            <person name="Pu L.-L."/>
            <person name="Puazo M."/>
            <person name="Qu C."/>
            <person name="Quiroz J."/>
            <person name="Raj R."/>
            <person name="Weissenberger G."/>
            <person name="Xin Y."/>
            <person name="Zou X."/>
            <person name="Han Y."/>
            <person name="Richards S."/>
            <person name="Worley K."/>
            <person name="Muzny D."/>
            <person name="Gibbs R."/>
        </authorList>
    </citation>
    <scope>NUCLEOTIDE SEQUENCE</scope>
    <source>
        <strain evidence="9">Sampled in the wild</strain>
    </source>
</reference>
<organism evidence="9 10">
    <name type="scientific">Ladona fulva</name>
    <name type="common">Scarce chaser dragonfly</name>
    <name type="synonym">Libellula fulva</name>
    <dbReference type="NCBI Taxonomy" id="123851"/>
    <lineage>
        <taxon>Eukaryota</taxon>
        <taxon>Metazoa</taxon>
        <taxon>Ecdysozoa</taxon>
        <taxon>Arthropoda</taxon>
        <taxon>Hexapoda</taxon>
        <taxon>Insecta</taxon>
        <taxon>Pterygota</taxon>
        <taxon>Palaeoptera</taxon>
        <taxon>Odonata</taxon>
        <taxon>Epiprocta</taxon>
        <taxon>Anisoptera</taxon>
        <taxon>Libelluloidea</taxon>
        <taxon>Libellulidae</taxon>
        <taxon>Ladona</taxon>
    </lineage>
</organism>
<evidence type="ECO:0000256" key="5">
    <source>
        <dbReference type="ARBA" id="ARBA00023157"/>
    </source>
</evidence>
<dbReference type="Proteomes" id="UP000792457">
    <property type="component" value="Unassembled WGS sequence"/>
</dbReference>
<feature type="domain" description="Saposin B-type" evidence="7">
    <location>
        <begin position="25"/>
        <end position="109"/>
    </location>
</feature>
<evidence type="ECO:0000313" key="9">
    <source>
        <dbReference type="EMBL" id="KAG8232162.1"/>
    </source>
</evidence>
<dbReference type="InterPro" id="IPR007856">
    <property type="entry name" value="SapB_1"/>
</dbReference>
<dbReference type="EMBL" id="KZ308599">
    <property type="protein sequence ID" value="KAG8232162.1"/>
    <property type="molecule type" value="Genomic_DNA"/>
</dbReference>
<dbReference type="InterPro" id="IPR011001">
    <property type="entry name" value="Saposin-like"/>
</dbReference>
<dbReference type="SMART" id="SM00741">
    <property type="entry name" value="SapB"/>
    <property type="match status" value="3"/>
</dbReference>
<name>A0A8K0P3W6_LADFU</name>
<accession>A0A8K0P3W6</accession>
<dbReference type="AlphaFoldDB" id="A0A8K0P3W6"/>
<protein>
    <recommendedName>
        <fullName evidence="11">Prosaposin</fullName>
    </recommendedName>
</protein>
<dbReference type="GO" id="GO:0005764">
    <property type="term" value="C:lysosome"/>
    <property type="evidence" value="ECO:0007669"/>
    <property type="project" value="InterPro"/>
</dbReference>
<evidence type="ECO:0008006" key="11">
    <source>
        <dbReference type="Google" id="ProtNLM"/>
    </source>
</evidence>
<evidence type="ECO:0000256" key="4">
    <source>
        <dbReference type="ARBA" id="ARBA00022737"/>
    </source>
</evidence>
<dbReference type="InterPro" id="IPR008139">
    <property type="entry name" value="SaposinB_dom"/>
</dbReference>
<evidence type="ECO:0000259" key="7">
    <source>
        <dbReference type="PROSITE" id="PS50015"/>
    </source>
</evidence>
<dbReference type="InterPro" id="IPR051428">
    <property type="entry name" value="Sphingo_Act-Surfact_Prot"/>
</dbReference>
<dbReference type="OrthoDB" id="69496at2759"/>
<keyword evidence="10" id="KW-1185">Reference proteome</keyword>
<dbReference type="FunFam" id="1.10.225.10:FF:000002">
    <property type="entry name" value="prosaposin isoform X2"/>
    <property type="match status" value="2"/>
</dbReference>
<keyword evidence="6" id="KW-0325">Glycoprotein</keyword>
<evidence type="ECO:0000256" key="3">
    <source>
        <dbReference type="ARBA" id="ARBA00022729"/>
    </source>
</evidence>
<gene>
    <name evidence="9" type="ORF">J437_LFUL012234</name>
</gene>
<dbReference type="PRINTS" id="PR01797">
    <property type="entry name" value="SAPOSIN"/>
</dbReference>
<proteinExistence type="predicted"/>
<comment type="subcellular location">
    <subcellularLocation>
        <location evidence="1">Secreted</location>
    </subcellularLocation>
</comment>
<feature type="domain" description="Saposin A-type" evidence="8">
    <location>
        <begin position="1"/>
        <end position="21"/>
    </location>
</feature>
<keyword evidence="5" id="KW-1015">Disulfide bond</keyword>
<feature type="non-terminal residue" evidence="9">
    <location>
        <position position="1"/>
    </location>
</feature>
<dbReference type="SUPFAM" id="SSF47862">
    <property type="entry name" value="Saposin"/>
    <property type="match status" value="3"/>
</dbReference>